<dbReference type="InterPro" id="IPR003425">
    <property type="entry name" value="CCB3/YggT"/>
</dbReference>
<name>A0ABW3MJL1_9PSEU</name>
<keyword evidence="1" id="KW-0812">Transmembrane</keyword>
<feature type="non-terminal residue" evidence="2">
    <location>
        <position position="1"/>
    </location>
</feature>
<keyword evidence="1" id="KW-0472">Membrane</keyword>
<reference evidence="3" key="1">
    <citation type="journal article" date="2019" name="Int. J. Syst. Evol. Microbiol.">
        <title>The Global Catalogue of Microorganisms (GCM) 10K type strain sequencing project: providing services to taxonomists for standard genome sequencing and annotation.</title>
        <authorList>
            <consortium name="The Broad Institute Genomics Platform"/>
            <consortium name="The Broad Institute Genome Sequencing Center for Infectious Disease"/>
            <person name="Wu L."/>
            <person name="Ma J."/>
        </authorList>
    </citation>
    <scope>NUCLEOTIDE SEQUENCE [LARGE SCALE GENOMIC DNA]</scope>
    <source>
        <strain evidence="3">JCM 31486</strain>
    </source>
</reference>
<evidence type="ECO:0000313" key="3">
    <source>
        <dbReference type="Proteomes" id="UP001597045"/>
    </source>
</evidence>
<dbReference type="EMBL" id="JBHTIS010002745">
    <property type="protein sequence ID" value="MFD1050308.1"/>
    <property type="molecule type" value="Genomic_DNA"/>
</dbReference>
<evidence type="ECO:0000313" key="2">
    <source>
        <dbReference type="EMBL" id="MFD1050308.1"/>
    </source>
</evidence>
<gene>
    <name evidence="2" type="ORF">ACFQ1S_34680</name>
</gene>
<evidence type="ECO:0000256" key="1">
    <source>
        <dbReference type="SAM" id="Phobius"/>
    </source>
</evidence>
<feature type="transmembrane region" description="Helical" evidence="1">
    <location>
        <begin position="26"/>
        <end position="47"/>
    </location>
</feature>
<accession>A0ABW3MJL1</accession>
<dbReference type="Pfam" id="PF02325">
    <property type="entry name" value="CCB3_YggT"/>
    <property type="match status" value="1"/>
</dbReference>
<protein>
    <submittedName>
        <fullName evidence="2">YggT family protein</fullName>
    </submittedName>
</protein>
<keyword evidence="3" id="KW-1185">Reference proteome</keyword>
<comment type="caution">
    <text evidence="2">The sequence shown here is derived from an EMBL/GenBank/DDBJ whole genome shotgun (WGS) entry which is preliminary data.</text>
</comment>
<dbReference type="Proteomes" id="UP001597045">
    <property type="component" value="Unassembled WGS sequence"/>
</dbReference>
<keyword evidence="1" id="KW-1133">Transmembrane helix</keyword>
<organism evidence="2 3">
    <name type="scientific">Kibdelosporangium lantanae</name>
    <dbReference type="NCBI Taxonomy" id="1497396"/>
    <lineage>
        <taxon>Bacteria</taxon>
        <taxon>Bacillati</taxon>
        <taxon>Actinomycetota</taxon>
        <taxon>Actinomycetes</taxon>
        <taxon>Pseudonocardiales</taxon>
        <taxon>Pseudonocardiaceae</taxon>
        <taxon>Kibdelosporangium</taxon>
    </lineage>
</organism>
<sequence>RSVTYALTEPVIGPVRRRIRPIRAGGVGIDIAFTVVFLAAVILRTIAFRL</sequence>
<proteinExistence type="predicted"/>